<proteinExistence type="predicted"/>
<sequence length="122" mass="13074">MFTVTVSGMVRSVVAVSCSGVGHGVLSGVVVVRRQTSVRTAERGPRSQQRQDHEDRNLHRNRRSHPATAANCLSCLAGGTPRIDGSVWIDEDGVYGGIGERAAWQEDVLEISSPTLIICTCA</sequence>
<keyword evidence="2" id="KW-0812">Transmembrane</keyword>
<keyword evidence="2" id="KW-0472">Membrane</keyword>
<gene>
    <name evidence="3" type="ORF">g.125371</name>
</gene>
<protein>
    <submittedName>
        <fullName evidence="3">Uncharacterized protein</fullName>
    </submittedName>
</protein>
<reference evidence="3" key="1">
    <citation type="submission" date="2018-04" db="EMBL/GenBank/DDBJ databases">
        <title>Transcriptome of Schizaphis graminum biotype I.</title>
        <authorList>
            <person name="Scully E.D."/>
            <person name="Geib S.M."/>
            <person name="Palmer N.A."/>
            <person name="Koch K."/>
            <person name="Bradshaw J."/>
            <person name="Heng-Moss T."/>
            <person name="Sarath G."/>
        </authorList>
    </citation>
    <scope>NUCLEOTIDE SEQUENCE</scope>
</reference>
<evidence type="ECO:0000256" key="1">
    <source>
        <dbReference type="SAM" id="MobiDB-lite"/>
    </source>
</evidence>
<accession>A0A2S2NRZ0</accession>
<evidence type="ECO:0000256" key="2">
    <source>
        <dbReference type="SAM" id="Phobius"/>
    </source>
</evidence>
<organism evidence="3">
    <name type="scientific">Schizaphis graminum</name>
    <name type="common">Green bug aphid</name>
    <dbReference type="NCBI Taxonomy" id="13262"/>
    <lineage>
        <taxon>Eukaryota</taxon>
        <taxon>Metazoa</taxon>
        <taxon>Ecdysozoa</taxon>
        <taxon>Arthropoda</taxon>
        <taxon>Hexapoda</taxon>
        <taxon>Insecta</taxon>
        <taxon>Pterygota</taxon>
        <taxon>Neoptera</taxon>
        <taxon>Paraneoptera</taxon>
        <taxon>Hemiptera</taxon>
        <taxon>Sternorrhyncha</taxon>
        <taxon>Aphidomorpha</taxon>
        <taxon>Aphidoidea</taxon>
        <taxon>Aphididae</taxon>
        <taxon>Aphidini</taxon>
        <taxon>Schizaphis</taxon>
    </lineage>
</organism>
<dbReference type="EMBL" id="GGMR01007374">
    <property type="protein sequence ID" value="MBY19993.1"/>
    <property type="molecule type" value="Transcribed_RNA"/>
</dbReference>
<feature type="compositionally biased region" description="Basic and acidic residues" evidence="1">
    <location>
        <begin position="40"/>
        <end position="58"/>
    </location>
</feature>
<feature type="transmembrane region" description="Helical" evidence="2">
    <location>
        <begin position="12"/>
        <end position="32"/>
    </location>
</feature>
<feature type="region of interest" description="Disordered" evidence="1">
    <location>
        <begin position="37"/>
        <end position="65"/>
    </location>
</feature>
<keyword evidence="2" id="KW-1133">Transmembrane helix</keyword>
<evidence type="ECO:0000313" key="3">
    <source>
        <dbReference type="EMBL" id="MBY19993.1"/>
    </source>
</evidence>
<name>A0A2S2NRZ0_SCHGA</name>
<dbReference type="AlphaFoldDB" id="A0A2S2NRZ0"/>